<name>A0ABS5VM06_9BACT</name>
<dbReference type="EMBL" id="JAHESD010000001">
    <property type="protein sequence ID" value="MBT1701749.1"/>
    <property type="molecule type" value="Genomic_DNA"/>
</dbReference>
<gene>
    <name evidence="2" type="ORF">KK060_00560</name>
</gene>
<accession>A0ABS5VM06</accession>
<evidence type="ECO:0000313" key="2">
    <source>
        <dbReference type="EMBL" id="MBT1701749.1"/>
    </source>
</evidence>
<dbReference type="Proteomes" id="UP000772618">
    <property type="component" value="Unassembled WGS sequence"/>
</dbReference>
<evidence type="ECO:0008006" key="4">
    <source>
        <dbReference type="Google" id="ProtNLM"/>
    </source>
</evidence>
<dbReference type="PROSITE" id="PS50005">
    <property type="entry name" value="TPR"/>
    <property type="match status" value="1"/>
</dbReference>
<protein>
    <recommendedName>
        <fullName evidence="4">Tetratricopeptide repeat protein</fullName>
    </recommendedName>
</protein>
<dbReference type="SMART" id="SM00028">
    <property type="entry name" value="TPR"/>
    <property type="match status" value="2"/>
</dbReference>
<feature type="repeat" description="TPR" evidence="1">
    <location>
        <begin position="161"/>
        <end position="194"/>
    </location>
</feature>
<comment type="caution">
    <text evidence="2">The sequence shown here is derived from an EMBL/GenBank/DDBJ whole genome shotgun (WGS) entry which is preliminary data.</text>
</comment>
<evidence type="ECO:0000256" key="1">
    <source>
        <dbReference type="PROSITE-ProRule" id="PRU00339"/>
    </source>
</evidence>
<proteinExistence type="predicted"/>
<sequence length="458" mass="53647">MRISFLFLLCCTSCATYYQQNYNFNSEFEKGDLKKALQTLQSSEKQGASKSRFIYYVNNGLLLSILGKYEESNSYFEKAFLFGEDYRINYLDEAASFFTNPHAVTYKGEDHEHLMLLYFKALNFLKMNRPEDALVECRRLNIRLNQLSDRYSSEKKYQRDAFVHTLMGIIYQSTKDFNNAFIAYRNAVEIYENDYATMFGLTVPEQLKKDLLNTAWWTGFKDEFERFKTKFNMPDYEPVQPEAELVFFWHNGLAPVKSEWSINFVITHHDDFVVFSNDDMGVSFPFQVEKKKDRSDVASLEVFRVAFPKYVERPSYFHNAKLEMDSMSFPLEQTENISKIAFYSLQQRMMQEFGKGLLRAAMKKVTEHSVRKEDETIGALIGLVNAMTEKADTRNWQTLPHAIYYSRVPLKEGENNVKFVLDDKTDYSFTYKASRNQTLFHTFSSLETSSVPYRLVGN</sequence>
<organism evidence="2 3">
    <name type="scientific">Chryseosolibacter indicus</name>
    <dbReference type="NCBI Taxonomy" id="2782351"/>
    <lineage>
        <taxon>Bacteria</taxon>
        <taxon>Pseudomonadati</taxon>
        <taxon>Bacteroidota</taxon>
        <taxon>Cytophagia</taxon>
        <taxon>Cytophagales</taxon>
        <taxon>Chryseotaleaceae</taxon>
        <taxon>Chryseosolibacter</taxon>
    </lineage>
</organism>
<keyword evidence="3" id="KW-1185">Reference proteome</keyword>
<dbReference type="SUPFAM" id="SSF48452">
    <property type="entry name" value="TPR-like"/>
    <property type="match status" value="1"/>
</dbReference>
<keyword evidence="1" id="KW-0802">TPR repeat</keyword>
<reference evidence="2 3" key="1">
    <citation type="submission" date="2021-05" db="EMBL/GenBank/DDBJ databases">
        <title>A Polyphasic approach of four new species of the genus Ohtaekwangia: Ohtaekwangia histidinii sp. nov., Ohtaekwangia cretensis sp. nov., Ohtaekwangia indiensis sp. nov., Ohtaekwangia reichenbachii sp. nov. from diverse environment.</title>
        <authorList>
            <person name="Octaviana S."/>
        </authorList>
    </citation>
    <scope>NUCLEOTIDE SEQUENCE [LARGE SCALE GENOMIC DNA]</scope>
    <source>
        <strain evidence="2 3">PWU20</strain>
    </source>
</reference>
<dbReference type="InterPro" id="IPR011990">
    <property type="entry name" value="TPR-like_helical_dom_sf"/>
</dbReference>
<dbReference type="InterPro" id="IPR019734">
    <property type="entry name" value="TPR_rpt"/>
</dbReference>
<dbReference type="Gene3D" id="1.25.40.10">
    <property type="entry name" value="Tetratricopeptide repeat domain"/>
    <property type="match status" value="1"/>
</dbReference>
<dbReference type="Pfam" id="PF14938">
    <property type="entry name" value="SNAP"/>
    <property type="match status" value="1"/>
</dbReference>
<evidence type="ECO:0000313" key="3">
    <source>
        <dbReference type="Proteomes" id="UP000772618"/>
    </source>
</evidence>